<feature type="chain" id="PRO_5035311788" description="Tripartite tricarboxylate transporter substrate binding protein" evidence="2">
    <location>
        <begin position="35"/>
        <end position="333"/>
    </location>
</feature>
<keyword evidence="4" id="KW-1185">Reference proteome</keyword>
<dbReference type="Gene3D" id="3.40.190.150">
    <property type="entry name" value="Bordetella uptake gene, domain 1"/>
    <property type="match status" value="1"/>
</dbReference>
<comment type="caution">
    <text evidence="3">The sequence shown here is derived from an EMBL/GenBank/DDBJ whole genome shotgun (WGS) entry which is preliminary data.</text>
</comment>
<feature type="signal peptide" evidence="2">
    <location>
        <begin position="1"/>
        <end position="34"/>
    </location>
</feature>
<accession>A0A8J3ED24</accession>
<evidence type="ECO:0000313" key="3">
    <source>
        <dbReference type="EMBL" id="GGG38719.1"/>
    </source>
</evidence>
<dbReference type="EMBL" id="BMKS01000008">
    <property type="protein sequence ID" value="GGG38719.1"/>
    <property type="molecule type" value="Genomic_DNA"/>
</dbReference>
<evidence type="ECO:0000313" key="4">
    <source>
        <dbReference type="Proteomes" id="UP000597507"/>
    </source>
</evidence>
<dbReference type="InterPro" id="IPR005064">
    <property type="entry name" value="BUG"/>
</dbReference>
<dbReference type="Pfam" id="PF03401">
    <property type="entry name" value="TctC"/>
    <property type="match status" value="1"/>
</dbReference>
<dbReference type="Proteomes" id="UP000597507">
    <property type="component" value="Unassembled WGS sequence"/>
</dbReference>
<comment type="similarity">
    <text evidence="1">Belongs to the UPF0065 (bug) family.</text>
</comment>
<organism evidence="3 4">
    <name type="scientific">Caldovatus sediminis</name>
    <dbReference type="NCBI Taxonomy" id="2041189"/>
    <lineage>
        <taxon>Bacteria</taxon>
        <taxon>Pseudomonadati</taxon>
        <taxon>Pseudomonadota</taxon>
        <taxon>Alphaproteobacteria</taxon>
        <taxon>Acetobacterales</taxon>
        <taxon>Roseomonadaceae</taxon>
        <taxon>Caldovatus</taxon>
    </lineage>
</organism>
<evidence type="ECO:0008006" key="5">
    <source>
        <dbReference type="Google" id="ProtNLM"/>
    </source>
</evidence>
<evidence type="ECO:0000256" key="1">
    <source>
        <dbReference type="ARBA" id="ARBA00006987"/>
    </source>
</evidence>
<dbReference type="RefSeq" id="WP_188901245.1">
    <property type="nucleotide sequence ID" value="NZ_BMKS01000008.1"/>
</dbReference>
<evidence type="ECO:0000256" key="2">
    <source>
        <dbReference type="SAM" id="SignalP"/>
    </source>
</evidence>
<name>A0A8J3ED24_9PROT</name>
<dbReference type="Gene3D" id="3.40.190.10">
    <property type="entry name" value="Periplasmic binding protein-like II"/>
    <property type="match status" value="1"/>
</dbReference>
<gene>
    <name evidence="3" type="ORF">GCM10010964_27950</name>
</gene>
<keyword evidence="2" id="KW-0732">Signal</keyword>
<dbReference type="AlphaFoldDB" id="A0A8J3ED24"/>
<sequence length="333" mass="33691">MVGAVAASRVTRRRIAFGAAGAAVAAAGAGPALARRPTALTLLVGAGPGSPADRWARGFAPFLERHWPRSGIALRNLPGEGGLVAARALLDSPPDGRTLGVVSVPALIARCIERAEAPLLSGLDFVASVAEEAVVLVAGAAAASGGGPAAELAALRAPGARRGLLGTPPPGGAAQLVAAMLSAALPLPRLAFPSAAAARSAAVAGNVAAAMLPLPDAIIGLREGKLVGLAIASERRYPPLEEIPTFAEAGLPPLRLADHRGLAAPRGVPEARLAALDAALRAVVADPEFASQAESGGYEPRYIPRAEWAPALAGLTDTLRRRWQREPWTAPEG</sequence>
<reference evidence="3 4" key="1">
    <citation type="journal article" date="2014" name="Int. J. Syst. Evol. Microbiol.">
        <title>Complete genome sequence of Corynebacterium casei LMG S-19264T (=DSM 44701T), isolated from a smear-ripened cheese.</title>
        <authorList>
            <consortium name="US DOE Joint Genome Institute (JGI-PGF)"/>
            <person name="Walter F."/>
            <person name="Albersmeier A."/>
            <person name="Kalinowski J."/>
            <person name="Ruckert C."/>
        </authorList>
    </citation>
    <scope>NUCLEOTIDE SEQUENCE [LARGE SCALE GENOMIC DNA]</scope>
    <source>
        <strain evidence="3 4">CGMCC 1.16330</strain>
    </source>
</reference>
<protein>
    <recommendedName>
        <fullName evidence="5">Tripartite tricarboxylate transporter substrate binding protein</fullName>
    </recommendedName>
</protein>
<dbReference type="InterPro" id="IPR042100">
    <property type="entry name" value="Bug_dom1"/>
</dbReference>
<proteinExistence type="inferred from homology"/>
<dbReference type="PANTHER" id="PTHR42928:SF5">
    <property type="entry name" value="BLR1237 PROTEIN"/>
    <property type="match status" value="1"/>
</dbReference>
<dbReference type="PANTHER" id="PTHR42928">
    <property type="entry name" value="TRICARBOXYLATE-BINDING PROTEIN"/>
    <property type="match status" value="1"/>
</dbReference>